<dbReference type="KEGG" id="dci:108254502"/>
<keyword evidence="1" id="KW-1185">Reference proteome</keyword>
<dbReference type="PaxDb" id="121845-A0A1S4ESF6"/>
<dbReference type="GeneID" id="108254502"/>
<protein>
    <submittedName>
        <fullName evidence="2">Homeobox protein cut-like</fullName>
    </submittedName>
</protein>
<name>A0A1S4ESF6_DIACI</name>
<feature type="non-terminal residue" evidence="2">
    <location>
        <position position="75"/>
    </location>
</feature>
<proteinExistence type="predicted"/>
<reference evidence="2" key="1">
    <citation type="submission" date="2025-08" db="UniProtKB">
        <authorList>
            <consortium name="RefSeq"/>
        </authorList>
    </citation>
    <scope>IDENTIFICATION</scope>
</reference>
<evidence type="ECO:0000313" key="2">
    <source>
        <dbReference type="RefSeq" id="XP_017304967.1"/>
    </source>
</evidence>
<dbReference type="RefSeq" id="XP_017304967.1">
    <property type="nucleotide sequence ID" value="XM_017449478.1"/>
</dbReference>
<gene>
    <name evidence="2" type="primary">LOC108254502</name>
</gene>
<sequence length="75" mass="8032">IPQPPQSPHSVVLQQQAAAQAQAHAQQQVNAALRNLGQHVAPSVYEMAALTQDLDTQVITTKIKEALLANNIGQK</sequence>
<feature type="non-terminal residue" evidence="2">
    <location>
        <position position="1"/>
    </location>
</feature>
<accession>A0A1S4ESF6</accession>
<organism evidence="1 2">
    <name type="scientific">Diaphorina citri</name>
    <name type="common">Asian citrus psyllid</name>
    <dbReference type="NCBI Taxonomy" id="121845"/>
    <lineage>
        <taxon>Eukaryota</taxon>
        <taxon>Metazoa</taxon>
        <taxon>Ecdysozoa</taxon>
        <taxon>Arthropoda</taxon>
        <taxon>Hexapoda</taxon>
        <taxon>Insecta</taxon>
        <taxon>Pterygota</taxon>
        <taxon>Neoptera</taxon>
        <taxon>Paraneoptera</taxon>
        <taxon>Hemiptera</taxon>
        <taxon>Sternorrhyncha</taxon>
        <taxon>Psylloidea</taxon>
        <taxon>Psyllidae</taxon>
        <taxon>Diaphorininae</taxon>
        <taxon>Diaphorina</taxon>
    </lineage>
</organism>
<dbReference type="Proteomes" id="UP000079169">
    <property type="component" value="Unplaced"/>
</dbReference>
<dbReference type="STRING" id="121845.A0A1S4ESF6"/>
<evidence type="ECO:0000313" key="1">
    <source>
        <dbReference type="Proteomes" id="UP000079169"/>
    </source>
</evidence>
<dbReference type="AlphaFoldDB" id="A0A1S4ESF6"/>